<proteinExistence type="predicted"/>
<protein>
    <submittedName>
        <fullName evidence="2">Uncharacterized protein</fullName>
    </submittedName>
</protein>
<evidence type="ECO:0000313" key="2">
    <source>
        <dbReference type="EMBL" id="GAG83555.1"/>
    </source>
</evidence>
<reference evidence="2" key="1">
    <citation type="journal article" date="2014" name="Front. Microbiol.">
        <title>High frequency of phylogenetically diverse reductive dehalogenase-homologous genes in deep subseafloor sedimentary metagenomes.</title>
        <authorList>
            <person name="Kawai M."/>
            <person name="Futagami T."/>
            <person name="Toyoda A."/>
            <person name="Takaki Y."/>
            <person name="Nishi S."/>
            <person name="Hori S."/>
            <person name="Arai W."/>
            <person name="Tsubouchi T."/>
            <person name="Morono Y."/>
            <person name="Uchiyama I."/>
            <person name="Ito T."/>
            <person name="Fujiyama A."/>
            <person name="Inagaki F."/>
            <person name="Takami H."/>
        </authorList>
    </citation>
    <scope>NUCLEOTIDE SEQUENCE</scope>
    <source>
        <strain evidence="2">Expedition CK06-06</strain>
    </source>
</reference>
<evidence type="ECO:0000256" key="1">
    <source>
        <dbReference type="SAM" id="MobiDB-lite"/>
    </source>
</evidence>
<accession>X1ALN1</accession>
<organism evidence="2">
    <name type="scientific">marine sediment metagenome</name>
    <dbReference type="NCBI Taxonomy" id="412755"/>
    <lineage>
        <taxon>unclassified sequences</taxon>
        <taxon>metagenomes</taxon>
        <taxon>ecological metagenomes</taxon>
    </lineage>
</organism>
<feature type="compositionally biased region" description="Polar residues" evidence="1">
    <location>
        <begin position="39"/>
        <end position="48"/>
    </location>
</feature>
<comment type="caution">
    <text evidence="2">The sequence shown here is derived from an EMBL/GenBank/DDBJ whole genome shotgun (WGS) entry which is preliminary data.</text>
</comment>
<feature type="non-terminal residue" evidence="2">
    <location>
        <position position="67"/>
    </location>
</feature>
<feature type="region of interest" description="Disordered" evidence="1">
    <location>
        <begin position="1"/>
        <end position="48"/>
    </location>
</feature>
<sequence>MQRRKIPTLKPRANPKNMAQLPGSPSITPQKKAKIAKNPHTSASATPTPNTMHRIYLFIFNPLLTNV</sequence>
<dbReference type="EMBL" id="BART01013990">
    <property type="protein sequence ID" value="GAG83555.1"/>
    <property type="molecule type" value="Genomic_DNA"/>
</dbReference>
<name>X1ALN1_9ZZZZ</name>
<dbReference type="AlphaFoldDB" id="X1ALN1"/>
<gene>
    <name evidence="2" type="ORF">S01H4_28243</name>
</gene>